<dbReference type="Proteomes" id="UP000235733">
    <property type="component" value="Unassembled WGS sequence"/>
</dbReference>
<organism evidence="1 2">
    <name type="scientific">Fusobacterium nucleatum</name>
    <dbReference type="NCBI Taxonomy" id="851"/>
    <lineage>
        <taxon>Bacteria</taxon>
        <taxon>Fusobacteriati</taxon>
        <taxon>Fusobacteriota</taxon>
        <taxon>Fusobacteriia</taxon>
        <taxon>Fusobacteriales</taxon>
        <taxon>Fusobacteriaceae</taxon>
        <taxon>Fusobacterium</taxon>
    </lineage>
</organism>
<evidence type="ECO:0000313" key="2">
    <source>
        <dbReference type="Proteomes" id="UP000235733"/>
    </source>
</evidence>
<dbReference type="EMBL" id="PNHC01000025">
    <property type="protein sequence ID" value="PMC67655.1"/>
    <property type="molecule type" value="Genomic_DNA"/>
</dbReference>
<protein>
    <submittedName>
        <fullName evidence="1">Hemolysin</fullName>
    </submittedName>
</protein>
<sequence length="108" mass="12466">MIKDKNLSLEDKQKLAQNLVERYLRENGYQGVIPEVLLTDEAHSFTVDSKDKETGAKRREKIYFSINDMANPDLAFSQLFGHEKAHMNTYDEGKYGEETSIHTREKIG</sequence>
<evidence type="ECO:0000313" key="1">
    <source>
        <dbReference type="EMBL" id="PMC67655.1"/>
    </source>
</evidence>
<dbReference type="AlphaFoldDB" id="A0A2N6TE94"/>
<proteinExistence type="predicted"/>
<accession>A0A2N6TE94</accession>
<gene>
    <name evidence="1" type="ORF">CJ209_12105</name>
</gene>
<name>A0A2N6TE94_FUSNU</name>
<feature type="non-terminal residue" evidence="1">
    <location>
        <position position="108"/>
    </location>
</feature>
<comment type="caution">
    <text evidence="1">The sequence shown here is derived from an EMBL/GenBank/DDBJ whole genome shotgun (WGS) entry which is preliminary data.</text>
</comment>
<reference evidence="1 2" key="1">
    <citation type="submission" date="2017-09" db="EMBL/GenBank/DDBJ databases">
        <title>Bacterial strain isolated from the female urinary microbiota.</title>
        <authorList>
            <person name="Thomas-White K."/>
            <person name="Kumar N."/>
            <person name="Forster S."/>
            <person name="Putonti C."/>
            <person name="Lawley T."/>
            <person name="Wolfe A.J."/>
        </authorList>
    </citation>
    <scope>NUCLEOTIDE SEQUENCE [LARGE SCALE GENOMIC DNA]</scope>
    <source>
        <strain evidence="1 2">UMB0249</strain>
    </source>
</reference>